<accession>A0AAD4JK90</accession>
<evidence type="ECO:0000313" key="1">
    <source>
        <dbReference type="EMBL" id="KAH6835011.1"/>
    </source>
</evidence>
<evidence type="ECO:0000313" key="2">
    <source>
        <dbReference type="Proteomes" id="UP001190926"/>
    </source>
</evidence>
<dbReference type="Proteomes" id="UP001190926">
    <property type="component" value="Unassembled WGS sequence"/>
</dbReference>
<keyword evidence="2" id="KW-1185">Reference proteome</keyword>
<dbReference type="PANTHER" id="PTHR31390">
    <property type="entry name" value="EXPRESSED PROTEIN"/>
    <property type="match status" value="1"/>
</dbReference>
<dbReference type="InterPro" id="IPR021916">
    <property type="entry name" value="DUF3527"/>
</dbReference>
<proteinExistence type="predicted"/>
<gene>
    <name evidence="1" type="ORF">C2S53_003788</name>
</gene>
<comment type="caution">
    <text evidence="1">The sequence shown here is derived from an EMBL/GenBank/DDBJ whole genome shotgun (WGS) entry which is preliminary data.</text>
</comment>
<organism evidence="1 2">
    <name type="scientific">Perilla frutescens var. hirtella</name>
    <name type="common">Perilla citriodora</name>
    <name type="synonym">Perilla setoyensis</name>
    <dbReference type="NCBI Taxonomy" id="608512"/>
    <lineage>
        <taxon>Eukaryota</taxon>
        <taxon>Viridiplantae</taxon>
        <taxon>Streptophyta</taxon>
        <taxon>Embryophyta</taxon>
        <taxon>Tracheophyta</taxon>
        <taxon>Spermatophyta</taxon>
        <taxon>Magnoliopsida</taxon>
        <taxon>eudicotyledons</taxon>
        <taxon>Gunneridae</taxon>
        <taxon>Pentapetalae</taxon>
        <taxon>asterids</taxon>
        <taxon>lamiids</taxon>
        <taxon>Lamiales</taxon>
        <taxon>Lamiaceae</taxon>
        <taxon>Nepetoideae</taxon>
        <taxon>Elsholtzieae</taxon>
        <taxon>Perilla</taxon>
    </lineage>
</organism>
<protein>
    <submittedName>
        <fullName evidence="1">Uncharacterized protein</fullName>
    </submittedName>
</protein>
<dbReference type="EMBL" id="SDAM02000041">
    <property type="protein sequence ID" value="KAH6835011.1"/>
    <property type="molecule type" value="Genomic_DNA"/>
</dbReference>
<dbReference type="PANTHER" id="PTHR31390:SF0">
    <property type="entry name" value="DOMAIN PROTEIN, PUTATIVE (DUF3527)-RELATED"/>
    <property type="match status" value="1"/>
</dbReference>
<name>A0AAD4JK90_PERFH</name>
<sequence length="654" mass="72258">MDLDFDKYCLVDGSPTTVLPAPRHRLCVASRKSSGKLKYGNDTPSLTEEFGIDFGGSCRDVRSQRFSREGTEVLKRESVYQSSKEVRLIQKTDAVVGRKKIEFPPGNASAFSLGIIDSLCSSDEESSLFEQYRASIMSLSEQSTTSAYGNEIEFCYDVSAISLESVTAAIKEANSPQEKDPDVSLQKSLSARFAFPHSPAKSECDSSRASSPQARFSPVKKMLDPFLKSKSRRSPLSNFNETHGETISGLAGISSNKAVCRSLLEDILEKPHHVEHNNQCEEKENHNSVPQCSPAHLHGLLKLGNKQGVPFFQFSVKSLEDVYVAKTWKVENASSWVYTFHSLPHRRKRSTSGWGFKECNRESSMIGRMHVSCHLHTEFKGAGQSNDSMVTEFVLYDILHSRKSTASQGNTSCSGDIAKLHPELESAAIIVQVPLEKRESLKFKSGDKNMDETPPNLLDICRLGTAKEGISDTSSPGKMHVVIPAGNHSSPISEGRGPSPLLDRWRFGGGCDCGGWDMACPLNIFTNKFAEGQPLIDNQNRAELFAQGRKDNVPALSMRVMEDGKYAVDFHAQLSSLQAFSISVAILHAAKASRVGQERRKQTLQSDSLRVYTEEEIRTMLDAIAEEEKSKANKMEELMPSFVVNPPFSPVARV</sequence>
<reference evidence="1 2" key="1">
    <citation type="journal article" date="2021" name="Nat. Commun.">
        <title>Incipient diploidization of the medicinal plant Perilla within 10,000 years.</title>
        <authorList>
            <person name="Zhang Y."/>
            <person name="Shen Q."/>
            <person name="Leng L."/>
            <person name="Zhang D."/>
            <person name="Chen S."/>
            <person name="Shi Y."/>
            <person name="Ning Z."/>
            <person name="Chen S."/>
        </authorList>
    </citation>
    <scope>NUCLEOTIDE SEQUENCE [LARGE SCALE GENOMIC DNA]</scope>
    <source>
        <strain evidence="2">cv. PC099</strain>
    </source>
</reference>
<dbReference type="Pfam" id="PF12043">
    <property type="entry name" value="DUF3527"/>
    <property type="match status" value="1"/>
</dbReference>
<dbReference type="AlphaFoldDB" id="A0AAD4JK90"/>